<name>A7EAK1_SCLS1</name>
<protein>
    <submittedName>
        <fullName evidence="1">Uncharacterized protein</fullName>
    </submittedName>
</protein>
<accession>A7EAK1</accession>
<proteinExistence type="predicted"/>
<gene>
    <name evidence="1" type="ORF">SS1G_02333</name>
</gene>
<organism evidence="1 2">
    <name type="scientific">Sclerotinia sclerotiorum (strain ATCC 18683 / 1980 / Ss-1)</name>
    <name type="common">White mold</name>
    <name type="synonym">Whetzelinia sclerotiorum</name>
    <dbReference type="NCBI Taxonomy" id="665079"/>
    <lineage>
        <taxon>Eukaryota</taxon>
        <taxon>Fungi</taxon>
        <taxon>Dikarya</taxon>
        <taxon>Ascomycota</taxon>
        <taxon>Pezizomycotina</taxon>
        <taxon>Leotiomycetes</taxon>
        <taxon>Helotiales</taxon>
        <taxon>Sclerotiniaceae</taxon>
        <taxon>Sclerotinia</taxon>
    </lineage>
</organism>
<evidence type="ECO:0000313" key="2">
    <source>
        <dbReference type="Proteomes" id="UP000001312"/>
    </source>
</evidence>
<dbReference type="GeneID" id="5492245"/>
<dbReference type="AlphaFoldDB" id="A7EAK1"/>
<sequence>MHSGVISEVGALITMFTQRLSVEDINPLLLNYFCIIVVTRRFDEEIIILCDFEKL</sequence>
<dbReference type="InParanoid" id="A7EAK1"/>
<dbReference type="HOGENOM" id="CLU_3033765_0_0_1"/>
<dbReference type="RefSeq" id="XP_001596117.1">
    <property type="nucleotide sequence ID" value="XM_001596067.1"/>
</dbReference>
<reference evidence="2" key="1">
    <citation type="journal article" date="2011" name="PLoS Genet.">
        <title>Genomic analysis of the necrotrophic fungal pathogens Sclerotinia sclerotiorum and Botrytis cinerea.</title>
        <authorList>
            <person name="Amselem J."/>
            <person name="Cuomo C.A."/>
            <person name="van Kan J.A."/>
            <person name="Viaud M."/>
            <person name="Benito E.P."/>
            <person name="Couloux A."/>
            <person name="Coutinho P.M."/>
            <person name="de Vries R.P."/>
            <person name="Dyer P.S."/>
            <person name="Fillinger S."/>
            <person name="Fournier E."/>
            <person name="Gout L."/>
            <person name="Hahn M."/>
            <person name="Kohn L."/>
            <person name="Lapalu N."/>
            <person name="Plummer K.M."/>
            <person name="Pradier J.M."/>
            <person name="Quevillon E."/>
            <person name="Sharon A."/>
            <person name="Simon A."/>
            <person name="ten Have A."/>
            <person name="Tudzynski B."/>
            <person name="Tudzynski P."/>
            <person name="Wincker P."/>
            <person name="Andrew M."/>
            <person name="Anthouard V."/>
            <person name="Beever R.E."/>
            <person name="Beffa R."/>
            <person name="Benoit I."/>
            <person name="Bouzid O."/>
            <person name="Brault B."/>
            <person name="Chen Z."/>
            <person name="Choquer M."/>
            <person name="Collemare J."/>
            <person name="Cotton P."/>
            <person name="Danchin E.G."/>
            <person name="Da Silva C."/>
            <person name="Gautier A."/>
            <person name="Giraud C."/>
            <person name="Giraud T."/>
            <person name="Gonzalez C."/>
            <person name="Grossetete S."/>
            <person name="Guldener U."/>
            <person name="Henrissat B."/>
            <person name="Howlett B.J."/>
            <person name="Kodira C."/>
            <person name="Kretschmer M."/>
            <person name="Lappartient A."/>
            <person name="Leroch M."/>
            <person name="Levis C."/>
            <person name="Mauceli E."/>
            <person name="Neuveglise C."/>
            <person name="Oeser B."/>
            <person name="Pearson M."/>
            <person name="Poulain J."/>
            <person name="Poussereau N."/>
            <person name="Quesneville H."/>
            <person name="Rascle C."/>
            <person name="Schumacher J."/>
            <person name="Segurens B."/>
            <person name="Sexton A."/>
            <person name="Silva E."/>
            <person name="Sirven C."/>
            <person name="Soanes D.M."/>
            <person name="Talbot N.J."/>
            <person name="Templeton M."/>
            <person name="Yandava C."/>
            <person name="Yarden O."/>
            <person name="Zeng Q."/>
            <person name="Rollins J.A."/>
            <person name="Lebrun M.H."/>
            <person name="Dickman M."/>
        </authorList>
    </citation>
    <scope>NUCLEOTIDE SEQUENCE [LARGE SCALE GENOMIC DNA]</scope>
    <source>
        <strain evidence="2">ATCC 18683 / 1980 / Ss-1</strain>
    </source>
</reference>
<dbReference type="EMBL" id="CH476623">
    <property type="protein sequence ID" value="EDN99479.1"/>
    <property type="molecule type" value="Genomic_DNA"/>
</dbReference>
<evidence type="ECO:0000313" key="1">
    <source>
        <dbReference type="EMBL" id="EDN99479.1"/>
    </source>
</evidence>
<dbReference type="Proteomes" id="UP000001312">
    <property type="component" value="Unassembled WGS sequence"/>
</dbReference>
<keyword evidence="2" id="KW-1185">Reference proteome</keyword>
<dbReference type="KEGG" id="ssl:SS1G_02333"/>